<evidence type="ECO:0000256" key="4">
    <source>
        <dbReference type="ARBA" id="ARBA00022989"/>
    </source>
</evidence>
<accession>A0A2U8P421</accession>
<keyword evidence="4 6" id="KW-1133">Transmembrane helix</keyword>
<feature type="transmembrane region" description="Helical" evidence="6">
    <location>
        <begin position="102"/>
        <end position="123"/>
    </location>
</feature>
<name>A0A2U8P421_9BRAD</name>
<dbReference type="InterPro" id="IPR001851">
    <property type="entry name" value="ABC_transp_permease"/>
</dbReference>
<evidence type="ECO:0000256" key="6">
    <source>
        <dbReference type="SAM" id="Phobius"/>
    </source>
</evidence>
<keyword evidence="5 6" id="KW-0472">Membrane</keyword>
<dbReference type="GO" id="GO:0005886">
    <property type="term" value="C:plasma membrane"/>
    <property type="evidence" value="ECO:0007669"/>
    <property type="project" value="UniProtKB-SubCell"/>
</dbReference>
<dbReference type="AlphaFoldDB" id="A0A2U8P421"/>
<reference evidence="7 8" key="2">
    <citation type="journal article" date="2017" name="Syst. Appl. Microbiol.">
        <title>Soybeans inoculated with root zone soils of Canadian native legumes harbour diverse and novel Bradyrhizobium spp. that possess agricultural potential.</title>
        <authorList>
            <person name="Bromfield E.S.P."/>
            <person name="Cloutier S."/>
            <person name="Tambong J.T."/>
            <person name="Tran Thi T.V."/>
        </authorList>
    </citation>
    <scope>NUCLEOTIDE SEQUENCE [LARGE SCALE GENOMIC DNA]</scope>
    <source>
        <strain evidence="7 8">OO99</strain>
    </source>
</reference>
<feature type="transmembrane region" description="Helical" evidence="6">
    <location>
        <begin position="312"/>
        <end position="331"/>
    </location>
</feature>
<dbReference type="InterPro" id="IPR043428">
    <property type="entry name" value="LivM-like"/>
</dbReference>
<dbReference type="EMBL" id="CP029425">
    <property type="protein sequence ID" value="AWL92490.1"/>
    <property type="molecule type" value="Genomic_DNA"/>
</dbReference>
<feature type="transmembrane region" description="Helical" evidence="6">
    <location>
        <begin position="191"/>
        <end position="212"/>
    </location>
</feature>
<feature type="transmembrane region" description="Helical" evidence="6">
    <location>
        <begin position="76"/>
        <end position="96"/>
    </location>
</feature>
<feature type="transmembrane region" description="Helical" evidence="6">
    <location>
        <begin position="233"/>
        <end position="260"/>
    </location>
</feature>
<organism evidence="7 8">
    <name type="scientific">Bradyrhizobium ottawaense</name>
    <dbReference type="NCBI Taxonomy" id="931866"/>
    <lineage>
        <taxon>Bacteria</taxon>
        <taxon>Pseudomonadati</taxon>
        <taxon>Pseudomonadota</taxon>
        <taxon>Alphaproteobacteria</taxon>
        <taxon>Hyphomicrobiales</taxon>
        <taxon>Nitrobacteraceae</taxon>
        <taxon>Bradyrhizobium</taxon>
    </lineage>
</organism>
<gene>
    <name evidence="7" type="ORF">CIT37_09925</name>
</gene>
<evidence type="ECO:0000313" key="7">
    <source>
        <dbReference type="EMBL" id="AWL92490.1"/>
    </source>
</evidence>
<dbReference type="KEGG" id="bot:CIT37_09925"/>
<dbReference type="CDD" id="cd06581">
    <property type="entry name" value="TM_PBP1_LivM_like"/>
    <property type="match status" value="1"/>
</dbReference>
<keyword evidence="3 6" id="KW-0812">Transmembrane</keyword>
<evidence type="ECO:0000313" key="8">
    <source>
        <dbReference type="Proteomes" id="UP000215703"/>
    </source>
</evidence>
<dbReference type="PANTHER" id="PTHR30482:SF17">
    <property type="entry name" value="ABC TRANSPORTER ATP-BINDING PROTEIN"/>
    <property type="match status" value="1"/>
</dbReference>
<feature type="transmembrane region" description="Helical" evidence="6">
    <location>
        <begin position="25"/>
        <end position="44"/>
    </location>
</feature>
<proteinExistence type="predicted"/>
<dbReference type="Proteomes" id="UP000215703">
    <property type="component" value="Chromosome"/>
</dbReference>
<dbReference type="PANTHER" id="PTHR30482">
    <property type="entry name" value="HIGH-AFFINITY BRANCHED-CHAIN AMINO ACID TRANSPORT SYSTEM PERMEASE"/>
    <property type="match status" value="1"/>
</dbReference>
<evidence type="ECO:0000256" key="5">
    <source>
        <dbReference type="ARBA" id="ARBA00023136"/>
    </source>
</evidence>
<reference evidence="7 8" key="1">
    <citation type="journal article" date="2014" name="Int. J. Syst. Evol. Microbiol.">
        <title>Bradyrhizobium ottawaense sp. nov., a symbiotic nitrogen fixing bacterium from root nodules of soybeans in Canada.</title>
        <authorList>
            <person name="Yu X."/>
            <person name="Cloutier S."/>
            <person name="Tambong J.T."/>
            <person name="Bromfield E.S."/>
        </authorList>
    </citation>
    <scope>NUCLEOTIDE SEQUENCE [LARGE SCALE GENOMIC DNA]</scope>
    <source>
        <strain evidence="7 8">OO99</strain>
    </source>
</reference>
<feature type="transmembrane region" description="Helical" evidence="6">
    <location>
        <begin position="337"/>
        <end position="360"/>
    </location>
</feature>
<evidence type="ECO:0000256" key="1">
    <source>
        <dbReference type="ARBA" id="ARBA00004651"/>
    </source>
</evidence>
<evidence type="ECO:0000256" key="3">
    <source>
        <dbReference type="ARBA" id="ARBA00022692"/>
    </source>
</evidence>
<sequence length="376" mass="39865">MAAARPLCGDQPMMILSGDPPRSRILTLVLVVIILALAATPFLFPGAKAMNVAAKICVFAALVASYDLLLGYTGSVSFAHTMFYGIGSYAIAIALYGLGPNWAAVATGIVVGLPLAALLALAIGLFSLRVAAIFFAMITLAVASAFQVLASQLSWLTGGEDGRSFQLPELLRPGTVLIPKSLVGFEINGRILTFYLVFAISALMILALLRVVNSPFGRVLQAIRENRFRAEALGFRTVFHLTYANCIAALVAASAGILNALWLRYAGPDTSLSFSIMLDILLMVVIGGMGTIYGAIIGATIFILAQNYLQSLMGVASTAASEAGLPLLPGLLHPDRWLLWLGLLFIASVYFFPTGVVGRLRNPAGDKSRQPALSRD</sequence>
<dbReference type="GO" id="GO:0015658">
    <property type="term" value="F:branched-chain amino acid transmembrane transporter activity"/>
    <property type="evidence" value="ECO:0007669"/>
    <property type="project" value="InterPro"/>
</dbReference>
<keyword evidence="2" id="KW-1003">Cell membrane</keyword>
<evidence type="ECO:0000256" key="2">
    <source>
        <dbReference type="ARBA" id="ARBA00022475"/>
    </source>
</evidence>
<comment type="subcellular location">
    <subcellularLocation>
        <location evidence="1">Cell membrane</location>
        <topology evidence="1">Multi-pass membrane protein</topology>
    </subcellularLocation>
</comment>
<protein>
    <submittedName>
        <fullName evidence="7">Branched-chain amino acid ABC transporter permease</fullName>
    </submittedName>
</protein>
<dbReference type="Pfam" id="PF02653">
    <property type="entry name" value="BPD_transp_2"/>
    <property type="match status" value="1"/>
</dbReference>
<feature type="transmembrane region" description="Helical" evidence="6">
    <location>
        <begin position="280"/>
        <end position="305"/>
    </location>
</feature>
<feature type="transmembrane region" description="Helical" evidence="6">
    <location>
        <begin position="130"/>
        <end position="150"/>
    </location>
</feature>